<dbReference type="GO" id="GO:0000981">
    <property type="term" value="F:DNA-binding transcription factor activity, RNA polymerase II-specific"/>
    <property type="evidence" value="ECO:0007669"/>
    <property type="project" value="TreeGrafter"/>
</dbReference>
<evidence type="ECO:0000313" key="7">
    <source>
        <dbReference type="EMBL" id="KAH9302581.1"/>
    </source>
</evidence>
<dbReference type="InterPro" id="IPR045239">
    <property type="entry name" value="bHLH95_bHLH"/>
</dbReference>
<dbReference type="EMBL" id="JAHRHJ020000009">
    <property type="protein sequence ID" value="KAH9302581.1"/>
    <property type="molecule type" value="Genomic_DNA"/>
</dbReference>
<evidence type="ECO:0000256" key="3">
    <source>
        <dbReference type="ARBA" id="ARBA00023163"/>
    </source>
</evidence>
<reference evidence="7 8" key="1">
    <citation type="journal article" date="2021" name="Nat. Plants">
        <title>The Taxus genome provides insights into paclitaxel biosynthesis.</title>
        <authorList>
            <person name="Xiong X."/>
            <person name="Gou J."/>
            <person name="Liao Q."/>
            <person name="Li Y."/>
            <person name="Zhou Q."/>
            <person name="Bi G."/>
            <person name="Li C."/>
            <person name="Du R."/>
            <person name="Wang X."/>
            <person name="Sun T."/>
            <person name="Guo L."/>
            <person name="Liang H."/>
            <person name="Lu P."/>
            <person name="Wu Y."/>
            <person name="Zhang Z."/>
            <person name="Ro D.K."/>
            <person name="Shang Y."/>
            <person name="Huang S."/>
            <person name="Yan J."/>
        </authorList>
    </citation>
    <scope>NUCLEOTIDE SEQUENCE [LARGE SCALE GENOMIC DNA]</scope>
    <source>
        <strain evidence="7">Ta-2019</strain>
    </source>
</reference>
<evidence type="ECO:0000256" key="2">
    <source>
        <dbReference type="ARBA" id="ARBA00023015"/>
    </source>
</evidence>
<comment type="caution">
    <text evidence="7">The sequence shown here is derived from an EMBL/GenBank/DDBJ whole genome shotgun (WGS) entry which is preliminary data.</text>
</comment>
<dbReference type="PROSITE" id="PS50888">
    <property type="entry name" value="BHLH"/>
    <property type="match status" value="1"/>
</dbReference>
<comment type="subcellular location">
    <subcellularLocation>
        <location evidence="1">Nucleus</location>
    </subcellularLocation>
</comment>
<feature type="region of interest" description="Disordered" evidence="5">
    <location>
        <begin position="18"/>
        <end position="37"/>
    </location>
</feature>
<evidence type="ECO:0000256" key="4">
    <source>
        <dbReference type="ARBA" id="ARBA00023242"/>
    </source>
</evidence>
<dbReference type="GO" id="GO:0005634">
    <property type="term" value="C:nucleus"/>
    <property type="evidence" value="ECO:0007669"/>
    <property type="project" value="UniProtKB-SubCell"/>
</dbReference>
<feature type="domain" description="BHLH" evidence="6">
    <location>
        <begin position="453"/>
        <end position="503"/>
    </location>
</feature>
<evidence type="ECO:0000256" key="5">
    <source>
        <dbReference type="SAM" id="MobiDB-lite"/>
    </source>
</evidence>
<dbReference type="GO" id="GO:0000978">
    <property type="term" value="F:RNA polymerase II cis-regulatory region sequence-specific DNA binding"/>
    <property type="evidence" value="ECO:0007669"/>
    <property type="project" value="TreeGrafter"/>
</dbReference>
<dbReference type="InterPro" id="IPR011598">
    <property type="entry name" value="bHLH_dom"/>
</dbReference>
<sequence>SVTAEVFFSFSCYTMYSPQKSNSKLPPKSSLSRSTSNGIQVGSSLMQVDDSSSLRHSVCSNSTSSDVNMDSSAQVSSGLMRYRSAPSSFLASLVEEADDYLPRVAGSHEPDHTVIARYFSADSSSLTSESSSGVIQSNGSDRSAAAAEKEGRGNQYSSMNGASHCASAARLQGRNEDVGKHHLASILENGPEVVSRNSFCNAYQAQGQDPRSGMDNNYRMNQLFCNPLNSMPPSDAAAKSNLTRHSSSPAGFLSRLAAVDGQGVYENGFLGAVRNMTNLSSQNRSCGDMVAPSRLATQMSFMKQGSSTAGLSSQLSDMSMPEVVDKLNLPVGSSAESLGGSSSDDGNLGNGSGVQPYIPGFQVGSWDEAAIVSESFADMQNRTSFSTRKRARDLNGKILPPLSMTESLKVEASTHLPSGLTHQFSLPKSPSEIAMEKLLQDSVPCKIRAKRGCATHPRSIAERVRRTRISERMRKLQELVPNMDKQTNTADMLDEAVEYIKLLQRQVQ</sequence>
<feature type="non-terminal residue" evidence="7">
    <location>
        <position position="508"/>
    </location>
</feature>
<feature type="region of interest" description="Disordered" evidence="5">
    <location>
        <begin position="45"/>
        <end position="70"/>
    </location>
</feature>
<feature type="region of interest" description="Disordered" evidence="5">
    <location>
        <begin position="334"/>
        <end position="353"/>
    </location>
</feature>
<gene>
    <name evidence="7" type="ORF">KI387_014164</name>
</gene>
<feature type="compositionally biased region" description="Low complexity" evidence="5">
    <location>
        <begin position="334"/>
        <end position="347"/>
    </location>
</feature>
<dbReference type="GO" id="GO:0046983">
    <property type="term" value="F:protein dimerization activity"/>
    <property type="evidence" value="ECO:0007669"/>
    <property type="project" value="InterPro"/>
</dbReference>
<protein>
    <recommendedName>
        <fullName evidence="6">BHLH domain-containing protein</fullName>
    </recommendedName>
</protein>
<feature type="compositionally biased region" description="Low complexity" evidence="5">
    <location>
        <begin position="18"/>
        <end position="36"/>
    </location>
</feature>
<dbReference type="PANTHER" id="PTHR16223">
    <property type="entry name" value="TRANSCRIPTION FACTOR BHLH83-RELATED"/>
    <property type="match status" value="1"/>
</dbReference>
<dbReference type="InterPro" id="IPR045843">
    <property type="entry name" value="IND-like"/>
</dbReference>
<feature type="region of interest" description="Disordered" evidence="5">
    <location>
        <begin position="125"/>
        <end position="161"/>
    </location>
</feature>
<name>A0AA38CMR7_TAXCH</name>
<evidence type="ECO:0000259" key="6">
    <source>
        <dbReference type="PROSITE" id="PS50888"/>
    </source>
</evidence>
<keyword evidence="3" id="KW-0804">Transcription</keyword>
<keyword evidence="8" id="KW-1185">Reference proteome</keyword>
<evidence type="ECO:0000256" key="1">
    <source>
        <dbReference type="ARBA" id="ARBA00004123"/>
    </source>
</evidence>
<accession>A0AA38CMR7</accession>
<evidence type="ECO:0000313" key="8">
    <source>
        <dbReference type="Proteomes" id="UP000824469"/>
    </source>
</evidence>
<dbReference type="OMA" id="GSANEFH"/>
<dbReference type="Pfam" id="PF00010">
    <property type="entry name" value="HLH"/>
    <property type="match status" value="1"/>
</dbReference>
<dbReference type="AlphaFoldDB" id="A0AA38CMR7"/>
<dbReference type="InterPro" id="IPR036638">
    <property type="entry name" value="HLH_DNA-bd_sf"/>
</dbReference>
<dbReference type="CDD" id="cd11393">
    <property type="entry name" value="bHLH_AtbHLH_like"/>
    <property type="match status" value="1"/>
</dbReference>
<dbReference type="SUPFAM" id="SSF47459">
    <property type="entry name" value="HLH, helix-loop-helix DNA-binding domain"/>
    <property type="match status" value="1"/>
</dbReference>
<dbReference type="Gene3D" id="4.10.280.10">
    <property type="entry name" value="Helix-loop-helix DNA-binding domain"/>
    <property type="match status" value="1"/>
</dbReference>
<dbReference type="Proteomes" id="UP000824469">
    <property type="component" value="Unassembled WGS sequence"/>
</dbReference>
<keyword evidence="2" id="KW-0805">Transcription regulation</keyword>
<feature type="non-terminal residue" evidence="7">
    <location>
        <position position="1"/>
    </location>
</feature>
<keyword evidence="4" id="KW-0539">Nucleus</keyword>
<dbReference type="SMART" id="SM00353">
    <property type="entry name" value="HLH"/>
    <property type="match status" value="1"/>
</dbReference>
<organism evidence="7 8">
    <name type="scientific">Taxus chinensis</name>
    <name type="common">Chinese yew</name>
    <name type="synonym">Taxus wallichiana var. chinensis</name>
    <dbReference type="NCBI Taxonomy" id="29808"/>
    <lineage>
        <taxon>Eukaryota</taxon>
        <taxon>Viridiplantae</taxon>
        <taxon>Streptophyta</taxon>
        <taxon>Embryophyta</taxon>
        <taxon>Tracheophyta</taxon>
        <taxon>Spermatophyta</taxon>
        <taxon>Pinopsida</taxon>
        <taxon>Pinidae</taxon>
        <taxon>Conifers II</taxon>
        <taxon>Cupressales</taxon>
        <taxon>Taxaceae</taxon>
        <taxon>Taxus</taxon>
    </lineage>
</organism>
<proteinExistence type="predicted"/>
<dbReference type="PANTHER" id="PTHR16223:SF125">
    <property type="entry name" value="OS08G0506700 PROTEIN"/>
    <property type="match status" value="1"/>
</dbReference>